<reference evidence="1 2" key="1">
    <citation type="submission" date="2016-10" db="EMBL/GenBank/DDBJ databases">
        <authorList>
            <person name="Varghese N."/>
            <person name="Submissions S."/>
        </authorList>
    </citation>
    <scope>NUCLEOTIDE SEQUENCE [LARGE SCALE GENOMIC DNA]</scope>
    <source>
        <strain evidence="1 2">DSM 13796</strain>
    </source>
</reference>
<evidence type="ECO:0000313" key="1">
    <source>
        <dbReference type="EMBL" id="SFQ86321.1"/>
    </source>
</evidence>
<name>A0A1I6BZG1_9BACI</name>
<dbReference type="Proteomes" id="UP000182762">
    <property type="component" value="Unassembled WGS sequence"/>
</dbReference>
<comment type="caution">
    <text evidence="1">The sequence shown here is derived from an EMBL/GenBank/DDBJ whole genome shotgun (WGS) entry which is preliminary data.</text>
</comment>
<dbReference type="Pfam" id="PF07485">
    <property type="entry name" value="DUF1529"/>
    <property type="match status" value="1"/>
</dbReference>
<accession>A0A1I6BZG1</accession>
<dbReference type="EMBL" id="FOXX01000018">
    <property type="protein sequence ID" value="SFQ86321.1"/>
    <property type="molecule type" value="Genomic_DNA"/>
</dbReference>
<protein>
    <recommendedName>
        <fullName evidence="3">Methyltransferase</fullName>
    </recommendedName>
</protein>
<keyword evidence="2" id="KW-1185">Reference proteome</keyword>
<proteinExistence type="predicted"/>
<evidence type="ECO:0000313" key="2">
    <source>
        <dbReference type="Proteomes" id="UP000182762"/>
    </source>
</evidence>
<organism evidence="1 2">
    <name type="scientific">Priestia endophytica DSM 13796</name>
    <dbReference type="NCBI Taxonomy" id="1121089"/>
    <lineage>
        <taxon>Bacteria</taxon>
        <taxon>Bacillati</taxon>
        <taxon>Bacillota</taxon>
        <taxon>Bacilli</taxon>
        <taxon>Bacillales</taxon>
        <taxon>Bacillaceae</taxon>
        <taxon>Priestia</taxon>
    </lineage>
</organism>
<gene>
    <name evidence="1" type="ORF">SAMN02745910_04631</name>
</gene>
<dbReference type="GeneID" id="93713159"/>
<evidence type="ECO:0008006" key="3">
    <source>
        <dbReference type="Google" id="ProtNLM"/>
    </source>
</evidence>
<dbReference type="RefSeq" id="WP_061804945.1">
    <property type="nucleotide sequence ID" value="NZ_FOXX01000018.1"/>
</dbReference>
<dbReference type="InterPro" id="IPR011094">
    <property type="entry name" value="Uncharacterised_LppY/LpqO"/>
</dbReference>
<sequence length="134" mass="15177">MDNFDSICEQFATILKGKSKVTQDSCSVSLHRNFKVWVQGRQSSSVMPAEVLFESLDQSGNALNLAEIAVLQEEIPRFMYSIVQQGLIVSALHNHWLFTNPIIMYIHIQSIEPPLSFAKKMAHSFSFLRSYPVA</sequence>